<keyword evidence="3" id="KW-1185">Reference proteome</keyword>
<protein>
    <submittedName>
        <fullName evidence="2">Uncharacterized protein</fullName>
    </submittedName>
</protein>
<dbReference type="EMBL" id="JAWWNJ010000001">
    <property type="protein sequence ID" value="KAK7064074.1"/>
    <property type="molecule type" value="Genomic_DNA"/>
</dbReference>
<feature type="region of interest" description="Disordered" evidence="1">
    <location>
        <begin position="221"/>
        <end position="288"/>
    </location>
</feature>
<sequence>MSGQIFNVDEPKNISEFQTTAAQAQAEAKTGALAREVEANAEQAKDVALNAAFVAQAKVPELTGQSATDRLTTEASVKTGQAVNEGQRSVEEAKVAGAGYVEQAKSMASSTVAAAQSYMPAGSGPNNSITTGDVVSGLQAGANAAYVTGKQILSTAQETAQPYINSAATAAQPHLEKARDVAASYLPGSTTTQTAPVEGNLGKDTPRASIPYSTLFPCIIPGADNDDAPRQAAQEHPEDEEHYKRAARHAAENTDDHRPVSDEEVSNAKEAHQKIYKDNNKDNLERHGSDAVGGAVVTEVMQKVMASGGDIDIKSLMPLVMSEASKLLGGNADPGFKGEVMQKVTMLALKSQLSSGGGGGGGMASLLNKFL</sequence>
<gene>
    <name evidence="2" type="ORF">R3P38DRAFT_3165082</name>
</gene>
<evidence type="ECO:0000256" key="1">
    <source>
        <dbReference type="SAM" id="MobiDB-lite"/>
    </source>
</evidence>
<reference evidence="2 3" key="1">
    <citation type="journal article" date="2024" name="J Genomics">
        <title>Draft genome sequencing and assembly of Favolaschia claudopus CIRM-BRFM 2984 isolated from oak limbs.</title>
        <authorList>
            <person name="Navarro D."/>
            <person name="Drula E."/>
            <person name="Chaduli D."/>
            <person name="Cazenave R."/>
            <person name="Ahrendt S."/>
            <person name="Wang J."/>
            <person name="Lipzen A."/>
            <person name="Daum C."/>
            <person name="Barry K."/>
            <person name="Grigoriev I.V."/>
            <person name="Favel A."/>
            <person name="Rosso M.N."/>
            <person name="Martin F."/>
        </authorList>
    </citation>
    <scope>NUCLEOTIDE SEQUENCE [LARGE SCALE GENOMIC DNA]</scope>
    <source>
        <strain evidence="2 3">CIRM-BRFM 2984</strain>
    </source>
</reference>
<proteinExistence type="predicted"/>
<feature type="compositionally biased region" description="Basic and acidic residues" evidence="1">
    <location>
        <begin position="227"/>
        <end position="288"/>
    </location>
</feature>
<evidence type="ECO:0000313" key="2">
    <source>
        <dbReference type="EMBL" id="KAK7064074.1"/>
    </source>
</evidence>
<evidence type="ECO:0000313" key="3">
    <source>
        <dbReference type="Proteomes" id="UP001362999"/>
    </source>
</evidence>
<accession>A0AAW0EGJ4</accession>
<dbReference type="Proteomes" id="UP001362999">
    <property type="component" value="Unassembled WGS sequence"/>
</dbReference>
<comment type="caution">
    <text evidence="2">The sequence shown here is derived from an EMBL/GenBank/DDBJ whole genome shotgun (WGS) entry which is preliminary data.</text>
</comment>
<organism evidence="2 3">
    <name type="scientific">Favolaschia claudopus</name>
    <dbReference type="NCBI Taxonomy" id="2862362"/>
    <lineage>
        <taxon>Eukaryota</taxon>
        <taxon>Fungi</taxon>
        <taxon>Dikarya</taxon>
        <taxon>Basidiomycota</taxon>
        <taxon>Agaricomycotina</taxon>
        <taxon>Agaricomycetes</taxon>
        <taxon>Agaricomycetidae</taxon>
        <taxon>Agaricales</taxon>
        <taxon>Marasmiineae</taxon>
        <taxon>Mycenaceae</taxon>
        <taxon>Favolaschia</taxon>
    </lineage>
</organism>
<dbReference type="AlphaFoldDB" id="A0AAW0EGJ4"/>
<name>A0AAW0EGJ4_9AGAR</name>